<gene>
    <name evidence="2" type="ORF">X801_09248</name>
</gene>
<dbReference type="EMBL" id="KV906305">
    <property type="protein sequence ID" value="OON14955.1"/>
    <property type="molecule type" value="Genomic_DNA"/>
</dbReference>
<keyword evidence="3" id="KW-1185">Reference proteome</keyword>
<sequence>MLNIELVTHRPNGDWDRQASAILDLNFSWKSARCVDELYTFLHTSLDQLNLLLRVFREPVLMHSTDDQSQEDHAHVIFGSLLDLYNNLRIFMESLDSEEEDITGSILEEPAVRCASPPQPTDASVTMGPGTVSPERFSFPDLLDPANTSSTSVGRPLRAKESCNDRPNSRCRLVGISLIELAEDDSLHMFSQYATTLLNFFSRDRIWALIDSGTLVPVLCRLSRTILHTVFRCKQAIAPKRASQRALRYSPVGYTSADAPNS</sequence>
<proteinExistence type="predicted"/>
<feature type="region of interest" description="Disordered" evidence="1">
    <location>
        <begin position="139"/>
        <end position="166"/>
    </location>
</feature>
<evidence type="ECO:0000256" key="1">
    <source>
        <dbReference type="SAM" id="MobiDB-lite"/>
    </source>
</evidence>
<dbReference type="Proteomes" id="UP000243686">
    <property type="component" value="Unassembled WGS sequence"/>
</dbReference>
<accession>A0A1S8WKI1</accession>
<protein>
    <submittedName>
        <fullName evidence="2">Uncharacterized protein</fullName>
    </submittedName>
</protein>
<evidence type="ECO:0000313" key="2">
    <source>
        <dbReference type="EMBL" id="OON14955.1"/>
    </source>
</evidence>
<reference evidence="2 3" key="1">
    <citation type="submission" date="2015-03" db="EMBL/GenBank/DDBJ databases">
        <title>Draft genome of the nematode, Opisthorchis viverrini.</title>
        <authorList>
            <person name="Mitreva M."/>
        </authorList>
    </citation>
    <scope>NUCLEOTIDE SEQUENCE [LARGE SCALE GENOMIC DNA]</scope>
    <source>
        <strain evidence="2">Khon Kaen</strain>
    </source>
</reference>
<dbReference type="AlphaFoldDB" id="A0A1S8WKI1"/>
<evidence type="ECO:0000313" key="3">
    <source>
        <dbReference type="Proteomes" id="UP000243686"/>
    </source>
</evidence>
<name>A0A1S8WKI1_OPIVI</name>
<organism evidence="2 3">
    <name type="scientific">Opisthorchis viverrini</name>
    <name type="common">Southeast Asian liver fluke</name>
    <dbReference type="NCBI Taxonomy" id="6198"/>
    <lineage>
        <taxon>Eukaryota</taxon>
        <taxon>Metazoa</taxon>
        <taxon>Spiralia</taxon>
        <taxon>Lophotrochozoa</taxon>
        <taxon>Platyhelminthes</taxon>
        <taxon>Trematoda</taxon>
        <taxon>Digenea</taxon>
        <taxon>Opisthorchiida</taxon>
        <taxon>Opisthorchiata</taxon>
        <taxon>Opisthorchiidae</taxon>
        <taxon>Opisthorchis</taxon>
    </lineage>
</organism>